<dbReference type="GO" id="GO:0007018">
    <property type="term" value="P:microtubule-based movement"/>
    <property type="evidence" value="ECO:0007669"/>
    <property type="project" value="InterPro"/>
</dbReference>
<dbReference type="PROSITE" id="PS50067">
    <property type="entry name" value="KINESIN_MOTOR_2"/>
    <property type="match status" value="1"/>
</dbReference>
<keyword evidence="1 7" id="KW-0493">Microtubule</keyword>
<evidence type="ECO:0000256" key="6">
    <source>
        <dbReference type="PROSITE-ProRule" id="PRU00283"/>
    </source>
</evidence>
<dbReference type="GO" id="GO:0008017">
    <property type="term" value="F:microtubule binding"/>
    <property type="evidence" value="ECO:0007669"/>
    <property type="project" value="InterPro"/>
</dbReference>
<dbReference type="InterPro" id="IPR027417">
    <property type="entry name" value="P-loop_NTPase"/>
</dbReference>
<dbReference type="InterPro" id="IPR027640">
    <property type="entry name" value="Kinesin-like_fam"/>
</dbReference>
<dbReference type="PRINTS" id="PR00380">
    <property type="entry name" value="KINESINHEAVY"/>
</dbReference>
<dbReference type="SMART" id="SM00129">
    <property type="entry name" value="KISc"/>
    <property type="match status" value="1"/>
</dbReference>
<evidence type="ECO:0000256" key="2">
    <source>
        <dbReference type="ARBA" id="ARBA00022741"/>
    </source>
</evidence>
<dbReference type="InterPro" id="IPR036961">
    <property type="entry name" value="Kinesin_motor_dom_sf"/>
</dbReference>
<sequence>MEATFVAVRVRPGDEATTKACAVALDAGRVQAFRDNSKGSYLRSQQAFLQSYQFDASFGPEATQREVYDVTTRAHVASLASGDLPALTVLAYGATGAGKTHTIMGEGSLRSGGPARRGESTQAGIIPRAVGDLFAANPKRVRVSYLEVYNEKVYDLLSDDARSPLRVCEDEKNGVVKVLGLTELGVSSDGEVLEALRRGNARRTIESTGANDVSSRSHAVLRVSVGDATLSLIDLAGSERASATGNRGARLAEAAHINKSLLALANCINALTDKTAPKPKFRDSKLTLLLKTALESPSVRLVVVACVNPSMASVDDTFNTLKYAHRAKELPTGETDAASAATSEPVRQQIIVEDPPKKPDRRRCSTAPAAPKHRRSRRGSVEPPAASKSHDAAVDVRRGSAVAARSHDAAQLGELRRASTAAVATARAAALAAAEHLSNARRARLPATEDQTEELAPMDEEDKEEEEDLHATIDALRRDLAAATQRAAEADARAGRWRAAARDAREHADALAAACRACVDAPDDVGALRARWEHGGLRLDVDAARERWERAIIADDAADHHHRPLADHNHNRLPTTKPLAKRPLSDQLDAAALLNDDEPVSPPTSTSKRTRSSPE</sequence>
<dbReference type="Proteomes" id="UP001230188">
    <property type="component" value="Unassembled WGS sequence"/>
</dbReference>
<evidence type="ECO:0000256" key="5">
    <source>
        <dbReference type="ARBA" id="ARBA00023175"/>
    </source>
</evidence>
<accession>A0AAD7XIX3</accession>
<comment type="caution">
    <text evidence="10">The sequence shown here is derived from an EMBL/GenBank/DDBJ whole genome shotgun (WGS) entry which is preliminary data.</text>
</comment>
<keyword evidence="3 6" id="KW-0067">ATP-binding</keyword>
<dbReference type="InterPro" id="IPR019821">
    <property type="entry name" value="Kinesin_motor_CS"/>
</dbReference>
<keyword evidence="4" id="KW-0175">Coiled coil</keyword>
<evidence type="ECO:0000256" key="7">
    <source>
        <dbReference type="RuleBase" id="RU000394"/>
    </source>
</evidence>
<keyword evidence="11" id="KW-1185">Reference proteome</keyword>
<dbReference type="PANTHER" id="PTHR47968:SF13">
    <property type="entry name" value="KINESIN-LIKE PROTEIN KIF19 ISOFORM X1"/>
    <property type="match status" value="1"/>
</dbReference>
<dbReference type="Pfam" id="PF00225">
    <property type="entry name" value="Kinesin"/>
    <property type="match status" value="1"/>
</dbReference>
<feature type="domain" description="Kinesin motor" evidence="9">
    <location>
        <begin position="3"/>
        <end position="330"/>
    </location>
</feature>
<comment type="similarity">
    <text evidence="6 7">Belongs to the TRAFAC class myosin-kinesin ATPase superfamily. Kinesin family.</text>
</comment>
<evidence type="ECO:0000259" key="9">
    <source>
        <dbReference type="PROSITE" id="PS50067"/>
    </source>
</evidence>
<evidence type="ECO:0000256" key="3">
    <source>
        <dbReference type="ARBA" id="ARBA00022840"/>
    </source>
</evidence>
<dbReference type="EMBL" id="JAQMWT010000453">
    <property type="protein sequence ID" value="KAJ8601093.1"/>
    <property type="molecule type" value="Genomic_DNA"/>
</dbReference>
<proteinExistence type="inferred from homology"/>
<dbReference type="PANTHER" id="PTHR47968">
    <property type="entry name" value="CENTROMERE PROTEIN E"/>
    <property type="match status" value="1"/>
</dbReference>
<evidence type="ECO:0000256" key="1">
    <source>
        <dbReference type="ARBA" id="ARBA00022701"/>
    </source>
</evidence>
<organism evidence="10 11">
    <name type="scientific">Chrysophaeum taylorii</name>
    <dbReference type="NCBI Taxonomy" id="2483200"/>
    <lineage>
        <taxon>Eukaryota</taxon>
        <taxon>Sar</taxon>
        <taxon>Stramenopiles</taxon>
        <taxon>Ochrophyta</taxon>
        <taxon>Pelagophyceae</taxon>
        <taxon>Pelagomonadales</taxon>
        <taxon>Pelagomonadaceae</taxon>
        <taxon>Chrysophaeum</taxon>
    </lineage>
</organism>
<keyword evidence="5 6" id="KW-0505">Motor protein</keyword>
<gene>
    <name evidence="10" type="ORF">CTAYLR_007833</name>
</gene>
<evidence type="ECO:0000313" key="10">
    <source>
        <dbReference type="EMBL" id="KAJ8601093.1"/>
    </source>
</evidence>
<feature type="compositionally biased region" description="Basic and acidic residues" evidence="8">
    <location>
        <begin position="388"/>
        <end position="398"/>
    </location>
</feature>
<name>A0AAD7XIX3_9STRA</name>
<feature type="region of interest" description="Disordered" evidence="8">
    <location>
        <begin position="559"/>
        <end position="615"/>
    </location>
</feature>
<feature type="compositionally biased region" description="Acidic residues" evidence="8">
    <location>
        <begin position="450"/>
        <end position="468"/>
    </location>
</feature>
<feature type="binding site" evidence="6">
    <location>
        <begin position="93"/>
        <end position="100"/>
    </location>
    <ligand>
        <name>ATP</name>
        <dbReference type="ChEBI" id="CHEBI:30616"/>
    </ligand>
</feature>
<dbReference type="GO" id="GO:0005524">
    <property type="term" value="F:ATP binding"/>
    <property type="evidence" value="ECO:0007669"/>
    <property type="project" value="UniProtKB-UniRule"/>
</dbReference>
<dbReference type="InterPro" id="IPR001752">
    <property type="entry name" value="Kinesin_motor_dom"/>
</dbReference>
<evidence type="ECO:0000256" key="4">
    <source>
        <dbReference type="ARBA" id="ARBA00023054"/>
    </source>
</evidence>
<feature type="compositionally biased region" description="Basic and acidic residues" evidence="8">
    <location>
        <begin position="559"/>
        <end position="570"/>
    </location>
</feature>
<evidence type="ECO:0000313" key="11">
    <source>
        <dbReference type="Proteomes" id="UP001230188"/>
    </source>
</evidence>
<feature type="region of interest" description="Disordered" evidence="8">
    <location>
        <begin position="330"/>
        <end position="400"/>
    </location>
</feature>
<feature type="region of interest" description="Disordered" evidence="8">
    <location>
        <begin position="438"/>
        <end position="469"/>
    </location>
</feature>
<protein>
    <recommendedName>
        <fullName evidence="7">Kinesin-like protein</fullName>
    </recommendedName>
</protein>
<dbReference type="PROSITE" id="PS00411">
    <property type="entry name" value="KINESIN_MOTOR_1"/>
    <property type="match status" value="1"/>
</dbReference>
<dbReference type="AlphaFoldDB" id="A0AAD7XIX3"/>
<keyword evidence="2 6" id="KW-0547">Nucleotide-binding</keyword>
<dbReference type="Gene3D" id="3.40.850.10">
    <property type="entry name" value="Kinesin motor domain"/>
    <property type="match status" value="1"/>
</dbReference>
<reference evidence="10" key="1">
    <citation type="submission" date="2023-01" db="EMBL/GenBank/DDBJ databases">
        <title>Metagenome sequencing of chrysophaentin producing Chrysophaeum taylorii.</title>
        <authorList>
            <person name="Davison J."/>
            <person name="Bewley C."/>
        </authorList>
    </citation>
    <scope>NUCLEOTIDE SEQUENCE</scope>
    <source>
        <strain evidence="10">NIES-1699</strain>
    </source>
</reference>
<dbReference type="GO" id="GO:0003777">
    <property type="term" value="F:microtubule motor activity"/>
    <property type="evidence" value="ECO:0007669"/>
    <property type="project" value="InterPro"/>
</dbReference>
<dbReference type="GO" id="GO:0005874">
    <property type="term" value="C:microtubule"/>
    <property type="evidence" value="ECO:0007669"/>
    <property type="project" value="UniProtKB-KW"/>
</dbReference>
<dbReference type="SUPFAM" id="SSF52540">
    <property type="entry name" value="P-loop containing nucleoside triphosphate hydrolases"/>
    <property type="match status" value="1"/>
</dbReference>
<evidence type="ECO:0000256" key="8">
    <source>
        <dbReference type="SAM" id="MobiDB-lite"/>
    </source>
</evidence>